<dbReference type="GO" id="GO:0005737">
    <property type="term" value="C:cytoplasm"/>
    <property type="evidence" value="ECO:0007669"/>
    <property type="project" value="UniProtKB-SubCell"/>
</dbReference>
<dbReference type="PROSITE" id="PS00374">
    <property type="entry name" value="MGMT"/>
    <property type="match status" value="1"/>
</dbReference>
<evidence type="ECO:0000313" key="11">
    <source>
        <dbReference type="EMBL" id="MBI3014868.1"/>
    </source>
</evidence>
<dbReference type="PANTHER" id="PTHR10815:SF5">
    <property type="entry name" value="METHYLATED-DNA--PROTEIN-CYSTEINE METHYLTRANSFERASE"/>
    <property type="match status" value="1"/>
</dbReference>
<keyword evidence="7 9" id="KW-0234">DNA repair</keyword>
<dbReference type="SUPFAM" id="SSF46767">
    <property type="entry name" value="Methylated DNA-protein cysteine methyltransferase, C-terminal domain"/>
    <property type="match status" value="1"/>
</dbReference>
<evidence type="ECO:0000256" key="6">
    <source>
        <dbReference type="ARBA" id="ARBA00022763"/>
    </source>
</evidence>
<sequence length="166" mass="18095">MGSHSHVTAIQFLRAPAGLARSLFFPLREDLLLPEEGALLEARGELEAYFRGELTTFSTPLAPQGTPFQRKVWEALCSIPYGETTSYGEIARRIDAPGASRAVGAACRANPVAIMIPCHRVVGKSGDLTGYAGGLLIKKFLLRLEQNRPGTVGNDGYRKKQRVQQL</sequence>
<comment type="similarity">
    <text evidence="2 9">Belongs to the MGMT family.</text>
</comment>
<feature type="active site" description="Nucleophile; methyl group acceptor" evidence="9">
    <location>
        <position position="118"/>
    </location>
</feature>
<dbReference type="InterPro" id="IPR001497">
    <property type="entry name" value="MethylDNA_cys_MeTrfase_AS"/>
</dbReference>
<dbReference type="Pfam" id="PF01035">
    <property type="entry name" value="DNA_binding_1"/>
    <property type="match status" value="1"/>
</dbReference>
<dbReference type="PANTHER" id="PTHR10815">
    <property type="entry name" value="METHYLATED-DNA--PROTEIN-CYSTEINE METHYLTRANSFERASE"/>
    <property type="match status" value="1"/>
</dbReference>
<dbReference type="NCBIfam" id="TIGR00589">
    <property type="entry name" value="ogt"/>
    <property type="match status" value="1"/>
</dbReference>
<comment type="catalytic activity">
    <reaction evidence="1 9">
        <text>a 4-O-methyl-thymidine in DNA + L-cysteinyl-[protein] = a thymidine in DNA + S-methyl-L-cysteinyl-[protein]</text>
        <dbReference type="Rhea" id="RHEA:53428"/>
        <dbReference type="Rhea" id="RHEA-COMP:10131"/>
        <dbReference type="Rhea" id="RHEA-COMP:10132"/>
        <dbReference type="Rhea" id="RHEA-COMP:13555"/>
        <dbReference type="Rhea" id="RHEA-COMP:13556"/>
        <dbReference type="ChEBI" id="CHEBI:29950"/>
        <dbReference type="ChEBI" id="CHEBI:82612"/>
        <dbReference type="ChEBI" id="CHEBI:137386"/>
        <dbReference type="ChEBI" id="CHEBI:137387"/>
        <dbReference type="EC" id="2.1.1.63"/>
    </reaction>
</comment>
<keyword evidence="4 9" id="KW-0489">Methyltransferase</keyword>
<evidence type="ECO:0000256" key="8">
    <source>
        <dbReference type="ARBA" id="ARBA00049348"/>
    </source>
</evidence>
<evidence type="ECO:0000256" key="3">
    <source>
        <dbReference type="ARBA" id="ARBA00022490"/>
    </source>
</evidence>
<comment type="caution">
    <text evidence="11">The sequence shown here is derived from an EMBL/GenBank/DDBJ whole genome shotgun (WGS) entry which is preliminary data.</text>
</comment>
<dbReference type="Gene3D" id="1.10.10.10">
    <property type="entry name" value="Winged helix-like DNA-binding domain superfamily/Winged helix DNA-binding domain"/>
    <property type="match status" value="1"/>
</dbReference>
<comment type="miscellaneous">
    <text evidence="9">This enzyme catalyzes only one turnover and therefore is not strictly catalytic. According to one definition, an enzyme is a biocatalyst that acts repeatedly and over many reaction cycles.</text>
</comment>
<evidence type="ECO:0000256" key="9">
    <source>
        <dbReference type="HAMAP-Rule" id="MF_00772"/>
    </source>
</evidence>
<dbReference type="InterPro" id="IPR023546">
    <property type="entry name" value="MGMT"/>
</dbReference>
<organism evidence="11 12">
    <name type="scientific">Tectimicrobiota bacterium</name>
    <dbReference type="NCBI Taxonomy" id="2528274"/>
    <lineage>
        <taxon>Bacteria</taxon>
        <taxon>Pseudomonadati</taxon>
        <taxon>Nitrospinota/Tectimicrobiota group</taxon>
        <taxon>Candidatus Tectimicrobiota</taxon>
    </lineage>
</organism>
<dbReference type="GO" id="GO:0032259">
    <property type="term" value="P:methylation"/>
    <property type="evidence" value="ECO:0007669"/>
    <property type="project" value="UniProtKB-KW"/>
</dbReference>
<dbReference type="InterPro" id="IPR014048">
    <property type="entry name" value="MethylDNA_cys_MeTrfase_DNA-bd"/>
</dbReference>
<evidence type="ECO:0000256" key="5">
    <source>
        <dbReference type="ARBA" id="ARBA00022679"/>
    </source>
</evidence>
<dbReference type="AlphaFoldDB" id="A0A932GPT1"/>
<dbReference type="InterPro" id="IPR036217">
    <property type="entry name" value="MethylDNA_cys_MeTrfase_DNAb"/>
</dbReference>
<accession>A0A932GPT1</accession>
<name>A0A932GPT1_UNCTE</name>
<evidence type="ECO:0000256" key="2">
    <source>
        <dbReference type="ARBA" id="ARBA00008711"/>
    </source>
</evidence>
<proteinExistence type="inferred from homology"/>
<dbReference type="InterPro" id="IPR036388">
    <property type="entry name" value="WH-like_DNA-bd_sf"/>
</dbReference>
<comment type="catalytic activity">
    <reaction evidence="8 9">
        <text>a 6-O-methyl-2'-deoxyguanosine in DNA + L-cysteinyl-[protein] = S-methyl-L-cysteinyl-[protein] + a 2'-deoxyguanosine in DNA</text>
        <dbReference type="Rhea" id="RHEA:24000"/>
        <dbReference type="Rhea" id="RHEA-COMP:10131"/>
        <dbReference type="Rhea" id="RHEA-COMP:10132"/>
        <dbReference type="Rhea" id="RHEA-COMP:11367"/>
        <dbReference type="Rhea" id="RHEA-COMP:11368"/>
        <dbReference type="ChEBI" id="CHEBI:29950"/>
        <dbReference type="ChEBI" id="CHEBI:82612"/>
        <dbReference type="ChEBI" id="CHEBI:85445"/>
        <dbReference type="ChEBI" id="CHEBI:85448"/>
        <dbReference type="EC" id="2.1.1.63"/>
    </reaction>
</comment>
<keyword evidence="3 9" id="KW-0963">Cytoplasm</keyword>
<dbReference type="HAMAP" id="MF_00772">
    <property type="entry name" value="OGT"/>
    <property type="match status" value="1"/>
</dbReference>
<dbReference type="Proteomes" id="UP000741360">
    <property type="component" value="Unassembled WGS sequence"/>
</dbReference>
<protein>
    <recommendedName>
        <fullName evidence="9">Methylated-DNA--protein-cysteine methyltransferase</fullName>
        <ecNumber evidence="9">2.1.1.63</ecNumber>
    </recommendedName>
    <alternativeName>
        <fullName evidence="9">6-O-methylguanine-DNA methyltransferase</fullName>
        <shortName evidence="9">MGMT</shortName>
    </alternativeName>
    <alternativeName>
        <fullName evidence="9">O-6-methylguanine-DNA-alkyltransferase</fullName>
    </alternativeName>
</protein>
<reference evidence="11" key="1">
    <citation type="submission" date="2020-07" db="EMBL/GenBank/DDBJ databases">
        <title>Huge and variable diversity of episymbiotic CPR bacteria and DPANN archaea in groundwater ecosystems.</title>
        <authorList>
            <person name="He C.Y."/>
            <person name="Keren R."/>
            <person name="Whittaker M."/>
            <person name="Farag I.F."/>
            <person name="Doudna J."/>
            <person name="Cate J.H.D."/>
            <person name="Banfield J.F."/>
        </authorList>
    </citation>
    <scope>NUCLEOTIDE SEQUENCE</scope>
    <source>
        <strain evidence="11">NC_groundwater_717_Ag_S-0.2um_59_8</strain>
    </source>
</reference>
<dbReference type="InterPro" id="IPR036631">
    <property type="entry name" value="MGMT_N_sf"/>
</dbReference>
<dbReference type="CDD" id="cd06445">
    <property type="entry name" value="ATase"/>
    <property type="match status" value="1"/>
</dbReference>
<keyword evidence="6 9" id="KW-0227">DNA damage</keyword>
<feature type="domain" description="Methylated-DNA-[protein]-cysteine S-methyltransferase DNA binding" evidence="10">
    <location>
        <begin position="67"/>
        <end position="146"/>
    </location>
</feature>
<dbReference type="SUPFAM" id="SSF53155">
    <property type="entry name" value="Methylated DNA-protein cysteine methyltransferase domain"/>
    <property type="match status" value="1"/>
</dbReference>
<dbReference type="EMBL" id="JACPSX010000136">
    <property type="protein sequence ID" value="MBI3014868.1"/>
    <property type="molecule type" value="Genomic_DNA"/>
</dbReference>
<dbReference type="FunFam" id="1.10.10.10:FF:000214">
    <property type="entry name" value="Methylated-DNA--protein-cysteine methyltransferase"/>
    <property type="match status" value="1"/>
</dbReference>
<comment type="function">
    <text evidence="9">Involved in the cellular defense against the biological effects of O6-methylguanine (O6-MeG) and O4-methylthymine (O4-MeT) in DNA. Repairs the methylated nucleobase in DNA by stoichiometrically transferring the methyl group to a cysteine residue in the enzyme. This is a suicide reaction: the enzyme is irreversibly inactivated.</text>
</comment>
<evidence type="ECO:0000256" key="1">
    <source>
        <dbReference type="ARBA" id="ARBA00001286"/>
    </source>
</evidence>
<comment type="subcellular location">
    <subcellularLocation>
        <location evidence="9">Cytoplasm</location>
    </subcellularLocation>
</comment>
<evidence type="ECO:0000256" key="4">
    <source>
        <dbReference type="ARBA" id="ARBA00022603"/>
    </source>
</evidence>
<keyword evidence="5 9" id="KW-0808">Transferase</keyword>
<gene>
    <name evidence="11" type="ORF">HYY65_07400</name>
</gene>
<evidence type="ECO:0000256" key="7">
    <source>
        <dbReference type="ARBA" id="ARBA00023204"/>
    </source>
</evidence>
<dbReference type="GO" id="GO:0003908">
    <property type="term" value="F:methylated-DNA-[protein]-cysteine S-methyltransferase activity"/>
    <property type="evidence" value="ECO:0007669"/>
    <property type="project" value="UniProtKB-UniRule"/>
</dbReference>
<dbReference type="EC" id="2.1.1.63" evidence="9"/>
<evidence type="ECO:0000313" key="12">
    <source>
        <dbReference type="Proteomes" id="UP000741360"/>
    </source>
</evidence>
<dbReference type="GO" id="GO:0006307">
    <property type="term" value="P:DNA alkylation repair"/>
    <property type="evidence" value="ECO:0007669"/>
    <property type="project" value="UniProtKB-UniRule"/>
</dbReference>
<evidence type="ECO:0000259" key="10">
    <source>
        <dbReference type="Pfam" id="PF01035"/>
    </source>
</evidence>